<organism evidence="7 8">
    <name type="scientific">Micromonas commoda (strain RCC299 / NOUM17 / CCMP2709)</name>
    <name type="common">Picoplanktonic green alga</name>
    <dbReference type="NCBI Taxonomy" id="296587"/>
    <lineage>
        <taxon>Eukaryota</taxon>
        <taxon>Viridiplantae</taxon>
        <taxon>Chlorophyta</taxon>
        <taxon>Mamiellophyceae</taxon>
        <taxon>Mamiellales</taxon>
        <taxon>Mamiellaceae</taxon>
        <taxon>Micromonas</taxon>
    </lineage>
</organism>
<evidence type="ECO:0000313" key="8">
    <source>
        <dbReference type="Proteomes" id="UP000002009"/>
    </source>
</evidence>
<dbReference type="Proteomes" id="UP000002009">
    <property type="component" value="Chromosome 14"/>
</dbReference>
<dbReference type="InParanoid" id="C1EHK8"/>
<name>C1EHK8_MICCC</name>
<gene>
    <name evidence="7" type="ORF">MICPUN_104216</name>
</gene>
<dbReference type="InterPro" id="IPR005526">
    <property type="entry name" value="Septum_form_inhib_MinC_C"/>
</dbReference>
<keyword evidence="8" id="KW-1185">Reference proteome</keyword>
<keyword evidence="1" id="KW-0132">Cell division</keyword>
<protein>
    <recommendedName>
        <fullName evidence="6">Septum formation inhibitor MinC C-terminal domain-containing protein</fullName>
    </recommendedName>
</protein>
<evidence type="ECO:0000256" key="5">
    <source>
        <dbReference type="SAM" id="Phobius"/>
    </source>
</evidence>
<feature type="domain" description="Septum formation inhibitor MinC C-terminal" evidence="6">
    <location>
        <begin position="82"/>
        <end position="156"/>
    </location>
</feature>
<feature type="transmembrane region" description="Helical" evidence="5">
    <location>
        <begin position="219"/>
        <end position="236"/>
    </location>
</feature>
<dbReference type="PANTHER" id="PTHR34108:SF1">
    <property type="entry name" value="SEPTUM SITE-DETERMINING PROTEIN MINC"/>
    <property type="match status" value="1"/>
</dbReference>
<evidence type="ECO:0000256" key="3">
    <source>
        <dbReference type="ARBA" id="ARBA00023306"/>
    </source>
</evidence>
<feature type="transmembrane region" description="Helical" evidence="5">
    <location>
        <begin position="242"/>
        <end position="261"/>
    </location>
</feature>
<dbReference type="KEGG" id="mis:MICPUN_104216"/>
<dbReference type="OrthoDB" id="2013981at2759"/>
<dbReference type="InterPro" id="IPR013033">
    <property type="entry name" value="MinC"/>
</dbReference>
<proteinExistence type="predicted"/>
<dbReference type="GeneID" id="8249194"/>
<dbReference type="GO" id="GO:0000902">
    <property type="term" value="P:cell morphogenesis"/>
    <property type="evidence" value="ECO:0007669"/>
    <property type="project" value="InterPro"/>
</dbReference>
<dbReference type="eggNOG" id="ENOG502SBRQ">
    <property type="taxonomic scope" value="Eukaryota"/>
</dbReference>
<keyword evidence="2" id="KW-0717">Septation</keyword>
<feature type="region of interest" description="Disordered" evidence="4">
    <location>
        <begin position="41"/>
        <end position="75"/>
    </location>
</feature>
<dbReference type="OMA" id="LCAANTW"/>
<dbReference type="InterPro" id="IPR016098">
    <property type="entry name" value="CAP/MinC_C"/>
</dbReference>
<evidence type="ECO:0000256" key="2">
    <source>
        <dbReference type="ARBA" id="ARBA00023210"/>
    </source>
</evidence>
<dbReference type="RefSeq" id="XP_002506265.1">
    <property type="nucleotide sequence ID" value="XM_002506219.1"/>
</dbReference>
<dbReference type="GO" id="GO:0051726">
    <property type="term" value="P:regulation of cell cycle"/>
    <property type="evidence" value="ECO:0007669"/>
    <property type="project" value="InterPro"/>
</dbReference>
<evidence type="ECO:0000259" key="6">
    <source>
        <dbReference type="Pfam" id="PF03775"/>
    </source>
</evidence>
<dbReference type="PANTHER" id="PTHR34108">
    <property type="entry name" value="SEPTUM SITE-DETERMINING PROTEIN MINC"/>
    <property type="match status" value="1"/>
</dbReference>
<dbReference type="GO" id="GO:0051301">
    <property type="term" value="P:cell division"/>
    <property type="evidence" value="ECO:0007669"/>
    <property type="project" value="UniProtKB-KW"/>
</dbReference>
<feature type="transmembrane region" description="Helical" evidence="5">
    <location>
        <begin position="273"/>
        <end position="297"/>
    </location>
</feature>
<keyword evidence="5" id="KW-0812">Transmembrane</keyword>
<keyword evidence="5" id="KW-1133">Transmembrane helix</keyword>
<accession>C1EHK8</accession>
<keyword evidence="3" id="KW-0131">Cell cycle</keyword>
<dbReference type="Gene3D" id="2.160.20.70">
    <property type="match status" value="1"/>
</dbReference>
<dbReference type="AlphaFoldDB" id="C1EHK8"/>
<feature type="transmembrane region" description="Helical" evidence="5">
    <location>
        <begin position="303"/>
        <end position="321"/>
    </location>
</feature>
<dbReference type="SUPFAM" id="SSF63848">
    <property type="entry name" value="Cell-division inhibitor MinC, C-terminal domain"/>
    <property type="match status" value="1"/>
</dbReference>
<evidence type="ECO:0000256" key="1">
    <source>
        <dbReference type="ARBA" id="ARBA00022618"/>
    </source>
</evidence>
<dbReference type="EMBL" id="CP001332">
    <property type="protein sequence ID" value="ACO67523.1"/>
    <property type="molecule type" value="Genomic_DNA"/>
</dbReference>
<keyword evidence="5" id="KW-0472">Membrane</keyword>
<evidence type="ECO:0000313" key="7">
    <source>
        <dbReference type="EMBL" id="ACO67523.1"/>
    </source>
</evidence>
<reference evidence="7 8" key="1">
    <citation type="journal article" date="2009" name="Science">
        <title>Green evolution and dynamic adaptations revealed by genomes of the marine picoeukaryotes Micromonas.</title>
        <authorList>
            <person name="Worden A.Z."/>
            <person name="Lee J.H."/>
            <person name="Mock T."/>
            <person name="Rouze P."/>
            <person name="Simmons M.P."/>
            <person name="Aerts A.L."/>
            <person name="Allen A.E."/>
            <person name="Cuvelier M.L."/>
            <person name="Derelle E."/>
            <person name="Everett M.V."/>
            <person name="Foulon E."/>
            <person name="Grimwood J."/>
            <person name="Gundlach H."/>
            <person name="Henrissat B."/>
            <person name="Napoli C."/>
            <person name="McDonald S.M."/>
            <person name="Parker M.S."/>
            <person name="Rombauts S."/>
            <person name="Salamov A."/>
            <person name="Von Dassow P."/>
            <person name="Badger J.H."/>
            <person name="Coutinho P.M."/>
            <person name="Demir E."/>
            <person name="Dubchak I."/>
            <person name="Gentemann C."/>
            <person name="Eikrem W."/>
            <person name="Gready J.E."/>
            <person name="John U."/>
            <person name="Lanier W."/>
            <person name="Lindquist E.A."/>
            <person name="Lucas S."/>
            <person name="Mayer K.F."/>
            <person name="Moreau H."/>
            <person name="Not F."/>
            <person name="Otillar R."/>
            <person name="Panaud O."/>
            <person name="Pangilinan J."/>
            <person name="Paulsen I."/>
            <person name="Piegu B."/>
            <person name="Poliakov A."/>
            <person name="Robbens S."/>
            <person name="Schmutz J."/>
            <person name="Toulza E."/>
            <person name="Wyss T."/>
            <person name="Zelensky A."/>
            <person name="Zhou K."/>
            <person name="Armbrust E.V."/>
            <person name="Bhattacharya D."/>
            <person name="Goodenough U.W."/>
            <person name="Van de Peer Y."/>
            <person name="Grigoriev I.V."/>
        </authorList>
    </citation>
    <scope>NUCLEOTIDE SEQUENCE [LARGE SCALE GENOMIC DNA]</scope>
    <source>
        <strain evidence="8">RCC299 / NOUM17</strain>
    </source>
</reference>
<sequence length="327" mass="34256">MAAGVVPASVTAYASSRLRFLGARLERARRRERVRACARFQPRTGERSSRVPRVFADAGSGSDVPASGSSKLPSQKIPPLYVKRTVRSSTVRHPGTIVVMGDVDAESSVIAGGDVFVWGSLRGSVIAGQGGDYKAKVSALDMRPSSLQIGSVKGNVKRGADGDPVLKASGVPETATVEPTSRQRLLVQPASAAAAELSRRADVGLAKSQRVTSAAVRRAAYFTGIYIAAAGVALMVAPDPVFSLLVFGVLCVAFGVYYFGTAYGDGKGLGARAFYLSTVVGRVFIFASFLFMVACGLFKEPGLLILGVINLLGALAMMFALSKKKTA</sequence>
<evidence type="ECO:0000256" key="4">
    <source>
        <dbReference type="SAM" id="MobiDB-lite"/>
    </source>
</evidence>
<dbReference type="Pfam" id="PF03775">
    <property type="entry name" value="MinC_C"/>
    <property type="match status" value="1"/>
</dbReference>
<dbReference type="InterPro" id="IPR036145">
    <property type="entry name" value="MinC_C_sf"/>
</dbReference>